<evidence type="ECO:0008006" key="10">
    <source>
        <dbReference type="Google" id="ProtNLM"/>
    </source>
</evidence>
<evidence type="ECO:0000256" key="5">
    <source>
        <dbReference type="ARBA" id="ARBA00035648"/>
    </source>
</evidence>
<accession>G0A3U5</accession>
<evidence type="ECO:0000313" key="9">
    <source>
        <dbReference type="Proteomes" id="UP000008888"/>
    </source>
</evidence>
<evidence type="ECO:0000256" key="1">
    <source>
        <dbReference type="ARBA" id="ARBA00001968"/>
    </source>
</evidence>
<dbReference type="STRING" id="857087.Metme_4369"/>
<comment type="similarity">
    <text evidence="5">Belongs to the YicC/YloC family.</text>
</comment>
<dbReference type="InterPro" id="IPR013551">
    <property type="entry name" value="YicC-like_C"/>
</dbReference>
<reference key="2">
    <citation type="submission" date="2011-05" db="EMBL/GenBank/DDBJ databases">
        <title>Complete genome sequence of the aerobic marine methanotroph Methylomonas methanica MC09.</title>
        <authorList>
            <person name="Boden R."/>
            <person name="Cunliffe M."/>
            <person name="Scanlan J."/>
            <person name="Moussard H."/>
            <person name="Kits K.D."/>
            <person name="Klotz M."/>
            <person name="Jetten M."/>
            <person name="Vuilleumier S."/>
            <person name="Han J."/>
            <person name="Peters L."/>
            <person name="Mikhailova N."/>
            <person name="Teshima H."/>
            <person name="Tapia R."/>
            <person name="Kyrpides N."/>
            <person name="Ivanova N."/>
            <person name="Pagani I."/>
            <person name="Cheng J.-F."/>
            <person name="Goodwin L."/>
            <person name="Han C."/>
            <person name="Hauser L."/>
            <person name="Land M."/>
            <person name="Lapidus A."/>
            <person name="Lucas S."/>
            <person name="Pitluck S."/>
            <person name="Woyke T."/>
            <person name="Stein L.Y."/>
            <person name="Murrell C."/>
        </authorList>
    </citation>
    <scope>NUCLEOTIDE SEQUENCE</scope>
    <source>
        <strain>MC09</strain>
    </source>
</reference>
<evidence type="ECO:0000313" key="8">
    <source>
        <dbReference type="EMBL" id="AEG02717.1"/>
    </source>
</evidence>
<comment type="cofactor">
    <cofactor evidence="1">
        <name>a divalent metal cation</name>
        <dbReference type="ChEBI" id="CHEBI:60240"/>
    </cofactor>
</comment>
<keyword evidence="9" id="KW-1185">Reference proteome</keyword>
<dbReference type="NCBIfam" id="TIGR00255">
    <property type="entry name" value="YicC/YloC family endoribonuclease"/>
    <property type="match status" value="1"/>
</dbReference>
<dbReference type="eggNOG" id="COG1561">
    <property type="taxonomic scope" value="Bacteria"/>
</dbReference>
<evidence type="ECO:0000256" key="2">
    <source>
        <dbReference type="ARBA" id="ARBA00022722"/>
    </source>
</evidence>
<name>G0A3U5_METMM</name>
<dbReference type="KEGG" id="mmt:Metme_4369"/>
<gene>
    <name evidence="8" type="ordered locus">Metme_4369</name>
</gene>
<evidence type="ECO:0000256" key="4">
    <source>
        <dbReference type="ARBA" id="ARBA00022801"/>
    </source>
</evidence>
<dbReference type="OrthoDB" id="9771229at2"/>
<dbReference type="RefSeq" id="WP_013820930.1">
    <property type="nucleotide sequence ID" value="NC_015572.1"/>
</dbReference>
<dbReference type="Pfam" id="PF03755">
    <property type="entry name" value="YicC-like_N"/>
    <property type="match status" value="1"/>
</dbReference>
<reference evidence="9" key="3">
    <citation type="submission" date="2011-05" db="EMBL/GenBank/DDBJ databases">
        <title>Complete sequence of Methylomonas methanica MC09.</title>
        <authorList>
            <consortium name="US DOE Joint Genome Institute"/>
            <person name="Lucas S."/>
            <person name="Han J."/>
            <person name="Lapidus A."/>
            <person name="Cheng J.-F."/>
            <person name="Goodwin L."/>
            <person name="Pitluck S."/>
            <person name="Peters L."/>
            <person name="Mikhailova N."/>
            <person name="Teshima H."/>
            <person name="Han C."/>
            <person name="Tapia R."/>
            <person name="Land M."/>
            <person name="Hauser L."/>
            <person name="Kyrpides N."/>
            <person name="Ivanova N."/>
            <person name="Pagani I."/>
            <person name="Stein L."/>
            <person name="Woyke T."/>
        </authorList>
    </citation>
    <scope>NUCLEOTIDE SEQUENCE [LARGE SCALE GENOMIC DNA]</scope>
    <source>
        <strain evidence="9">MC09</strain>
    </source>
</reference>
<dbReference type="EMBL" id="CP002738">
    <property type="protein sequence ID" value="AEG02717.1"/>
    <property type="molecule type" value="Genomic_DNA"/>
</dbReference>
<sequence length="287" mass="32571">MIRSMTAFADGEIGVDNLTILCELRSVNHRYSDVSVKLPERLRFVESDVRRLVADKLKRGKIECALSYKKQPGSQSFNIHTETLQKLLAATAEIEACMSNPQAFSALDVLLFPGIQQEPETDKEALQEKIICLLNATLDKLLETRAREGAQLAVLLTDRCDKISRLVEAAHQRMPEVLNNLRGKLIARVTELVAEPSFDRLEQELVLLAQKLDVAEELDRLQTHVAEVLRALKQKEPIGRRLDFLMQEMNREANTLGSKSADREMTQISIDLKVLIEQMREQIQNIE</sequence>
<protein>
    <recommendedName>
        <fullName evidence="10">YicC family protein</fullName>
    </recommendedName>
</protein>
<evidence type="ECO:0000259" key="6">
    <source>
        <dbReference type="Pfam" id="PF03755"/>
    </source>
</evidence>
<dbReference type="GO" id="GO:0016787">
    <property type="term" value="F:hydrolase activity"/>
    <property type="evidence" value="ECO:0007669"/>
    <property type="project" value="UniProtKB-KW"/>
</dbReference>
<feature type="domain" description="Endoribonuclease YicC-like C-terminal" evidence="7">
    <location>
        <begin position="172"/>
        <end position="287"/>
    </location>
</feature>
<evidence type="ECO:0000256" key="3">
    <source>
        <dbReference type="ARBA" id="ARBA00022759"/>
    </source>
</evidence>
<dbReference type="AlphaFoldDB" id="G0A3U5"/>
<reference evidence="8 9" key="1">
    <citation type="journal article" date="2011" name="J. Bacteriol.">
        <title>Complete Genome Sequence of the Aerobic Marine Methanotroph Methylomonas methanica MC09.</title>
        <authorList>
            <person name="Boden R."/>
            <person name="Cunliffe M."/>
            <person name="Scanlan J."/>
            <person name="Moussard H."/>
            <person name="Kits K.D."/>
            <person name="Klotz M.G."/>
            <person name="Jetten M.S."/>
            <person name="Vuilleumier S."/>
            <person name="Han J."/>
            <person name="Peters L."/>
            <person name="Mikhailova N."/>
            <person name="Teshima H."/>
            <person name="Tapia R."/>
            <person name="Kyrpides N."/>
            <person name="Ivanova N."/>
            <person name="Pagani I."/>
            <person name="Cheng J.F."/>
            <person name="Goodwin L."/>
            <person name="Han C."/>
            <person name="Hauser L."/>
            <person name="Land M.L."/>
            <person name="Lapidus A."/>
            <person name="Lucas S."/>
            <person name="Pitluck S."/>
            <person name="Woyke T."/>
            <person name="Stein L."/>
            <person name="Murrell J.C."/>
        </authorList>
    </citation>
    <scope>NUCLEOTIDE SEQUENCE [LARGE SCALE GENOMIC DNA]</scope>
    <source>
        <strain evidence="8 9">MC09</strain>
    </source>
</reference>
<proteinExistence type="inferred from homology"/>
<keyword evidence="3" id="KW-0255">Endonuclease</keyword>
<dbReference type="GO" id="GO:0004521">
    <property type="term" value="F:RNA endonuclease activity"/>
    <property type="evidence" value="ECO:0007669"/>
    <property type="project" value="InterPro"/>
</dbReference>
<feature type="domain" description="Endoribonuclease YicC-like N-terminal" evidence="6">
    <location>
        <begin position="2"/>
        <end position="153"/>
    </location>
</feature>
<keyword evidence="4" id="KW-0378">Hydrolase</keyword>
<dbReference type="Proteomes" id="UP000008888">
    <property type="component" value="Chromosome"/>
</dbReference>
<dbReference type="PANTHER" id="PTHR30636:SF3">
    <property type="entry name" value="UPF0701 PROTEIN YICC"/>
    <property type="match status" value="1"/>
</dbReference>
<dbReference type="Pfam" id="PF08340">
    <property type="entry name" value="YicC-like_C"/>
    <property type="match status" value="1"/>
</dbReference>
<dbReference type="InterPro" id="IPR005229">
    <property type="entry name" value="YicC/YloC-like"/>
</dbReference>
<dbReference type="InterPro" id="IPR013527">
    <property type="entry name" value="YicC-like_N"/>
</dbReference>
<dbReference type="PANTHER" id="PTHR30636">
    <property type="entry name" value="UPF0701 PROTEIN YICC"/>
    <property type="match status" value="1"/>
</dbReference>
<keyword evidence="2" id="KW-0540">Nuclease</keyword>
<organism evidence="8 9">
    <name type="scientific">Methylomonas methanica (strain DSM 25384 / MC09)</name>
    <dbReference type="NCBI Taxonomy" id="857087"/>
    <lineage>
        <taxon>Bacteria</taxon>
        <taxon>Pseudomonadati</taxon>
        <taxon>Pseudomonadota</taxon>
        <taxon>Gammaproteobacteria</taxon>
        <taxon>Methylococcales</taxon>
        <taxon>Methylococcaceae</taxon>
        <taxon>Methylomonas</taxon>
    </lineage>
</organism>
<dbReference type="HOGENOM" id="CLU_076609_0_0_6"/>
<evidence type="ECO:0000259" key="7">
    <source>
        <dbReference type="Pfam" id="PF08340"/>
    </source>
</evidence>